<dbReference type="InterPro" id="IPR036412">
    <property type="entry name" value="HAD-like_sf"/>
</dbReference>
<evidence type="ECO:0008006" key="3">
    <source>
        <dbReference type="Google" id="ProtNLM"/>
    </source>
</evidence>
<dbReference type="PANTHER" id="PTHR43434:SF1">
    <property type="entry name" value="PHOSPHOGLYCOLATE PHOSPHATASE"/>
    <property type="match status" value="1"/>
</dbReference>
<dbReference type="GO" id="GO:0008967">
    <property type="term" value="F:phosphoglycolate phosphatase activity"/>
    <property type="evidence" value="ECO:0007669"/>
    <property type="project" value="TreeGrafter"/>
</dbReference>
<dbReference type="SUPFAM" id="SSF56784">
    <property type="entry name" value="HAD-like"/>
    <property type="match status" value="1"/>
</dbReference>
<dbReference type="InterPro" id="IPR023214">
    <property type="entry name" value="HAD_sf"/>
</dbReference>
<dbReference type="Proteomes" id="UP000230638">
    <property type="component" value="Unassembled WGS sequence"/>
</dbReference>
<proteinExistence type="predicted"/>
<dbReference type="Pfam" id="PF00702">
    <property type="entry name" value="Hydrolase"/>
    <property type="match status" value="1"/>
</dbReference>
<comment type="caution">
    <text evidence="1">The sequence shown here is derived from an EMBL/GenBank/DDBJ whole genome shotgun (WGS) entry which is preliminary data.</text>
</comment>
<dbReference type="AlphaFoldDB" id="A0A2H0CV75"/>
<dbReference type="InterPro" id="IPR050155">
    <property type="entry name" value="HAD-like_hydrolase_sf"/>
</dbReference>
<dbReference type="GO" id="GO:0005829">
    <property type="term" value="C:cytosol"/>
    <property type="evidence" value="ECO:0007669"/>
    <property type="project" value="TreeGrafter"/>
</dbReference>
<dbReference type="PANTHER" id="PTHR43434">
    <property type="entry name" value="PHOSPHOGLYCOLATE PHOSPHATASE"/>
    <property type="match status" value="1"/>
</dbReference>
<dbReference type="Gene3D" id="3.40.50.1000">
    <property type="entry name" value="HAD superfamily/HAD-like"/>
    <property type="match status" value="1"/>
</dbReference>
<evidence type="ECO:0000313" key="2">
    <source>
        <dbReference type="Proteomes" id="UP000230638"/>
    </source>
</evidence>
<organism evidence="1 2">
    <name type="scientific">Candidatus Lloydbacteria bacterium CG22_combo_CG10-13_8_21_14_all_47_15</name>
    <dbReference type="NCBI Taxonomy" id="1974635"/>
    <lineage>
        <taxon>Bacteria</taxon>
        <taxon>Candidatus Lloydiibacteriota</taxon>
    </lineage>
</organism>
<evidence type="ECO:0000313" key="1">
    <source>
        <dbReference type="EMBL" id="PIP73290.1"/>
    </source>
</evidence>
<reference evidence="1 2" key="1">
    <citation type="submission" date="2017-09" db="EMBL/GenBank/DDBJ databases">
        <title>Depth-based differentiation of microbial function through sediment-hosted aquifers and enrichment of novel symbionts in the deep terrestrial subsurface.</title>
        <authorList>
            <person name="Probst A.J."/>
            <person name="Ladd B."/>
            <person name="Jarett J.K."/>
            <person name="Geller-Mcgrath D.E."/>
            <person name="Sieber C.M."/>
            <person name="Emerson J.B."/>
            <person name="Anantharaman K."/>
            <person name="Thomas B.C."/>
            <person name="Malmstrom R."/>
            <person name="Stieglmeier M."/>
            <person name="Klingl A."/>
            <person name="Woyke T."/>
            <person name="Ryan C.M."/>
            <person name="Banfield J.F."/>
        </authorList>
    </citation>
    <scope>NUCLEOTIDE SEQUENCE [LARGE SCALE GENOMIC DNA]</scope>
    <source>
        <strain evidence="1">CG22_combo_CG10-13_8_21_14_all_47_15</strain>
    </source>
</reference>
<name>A0A2H0CV75_9BACT</name>
<dbReference type="GO" id="GO:0006281">
    <property type="term" value="P:DNA repair"/>
    <property type="evidence" value="ECO:0007669"/>
    <property type="project" value="TreeGrafter"/>
</dbReference>
<sequence>MRILGTERDLFIFDLDGVILDLMDGFMQNIIRASEAIGLSNGHVERYFEQIWNGDIQPKNSFSDNISAIWPELDGCSLAELVGNIQAVEREHSYPIIIGSVYILRFLKLRGYKTALCTANMLEAVIWKCEAARQHDYGHFRGYRGEAALLSIDLFDYISTPDHGSSGVAKPDPEALLYLFCQSGIPARRAVFFGDWSPDWEAARAIPDLLFIGVTSGGYSRQAFEKQGVPPAQIIPRLSDIIHIISFPHN</sequence>
<gene>
    <name evidence="1" type="ORF">COW88_02400</name>
</gene>
<dbReference type="SFLD" id="SFLDG01129">
    <property type="entry name" value="C1.5:_HAD__Beta-PGM__Phosphata"/>
    <property type="match status" value="1"/>
</dbReference>
<protein>
    <recommendedName>
        <fullName evidence="3">HAD family hydrolase</fullName>
    </recommendedName>
</protein>
<dbReference type="EMBL" id="PCTL01000025">
    <property type="protein sequence ID" value="PIP73290.1"/>
    <property type="molecule type" value="Genomic_DNA"/>
</dbReference>
<accession>A0A2H0CV75</accession>
<dbReference type="SFLD" id="SFLDS00003">
    <property type="entry name" value="Haloacid_Dehalogenase"/>
    <property type="match status" value="1"/>
</dbReference>